<accession>A0AAU6NZP5</accession>
<sequence>MIEDLYFLDDGKVKISAATVGISKKRWEYIHESEDDGINHIKKMKSQRFDHLPIVSKNGNINEFYKTKAPDNFEHIEKHTISFEDIIPLNTNIETIIDKFHKEKRTFYFLSFNDDVSGLITIGNLNCKQVQIYIFSLICELEKELALFVNYHLSHEEILDWLNEKAIAFEQANMKDKCKTNKYQSIINQYEELVESGLENYLTEHFFLVDLFNIILKKKLFKNLSYSGNNWEDLNSINNIRNKIAHPTRSLLDKNNTIDKLWERLLKIKKLLFKLNSYKKNQGY</sequence>
<proteinExistence type="predicted"/>
<protein>
    <recommendedName>
        <fullName evidence="4">RiboL-PSP-HEPN domain-containing protein</fullName>
    </recommendedName>
</protein>
<dbReference type="EMBL" id="CP136924">
    <property type="protein sequence ID" value="WXA03018.1"/>
    <property type="molecule type" value="Genomic_DNA"/>
</dbReference>
<organism evidence="1 3">
    <name type="scientific">Mangrovimonas cancribranchiae</name>
    <dbReference type="NCBI Taxonomy" id="3080055"/>
    <lineage>
        <taxon>Bacteria</taxon>
        <taxon>Pseudomonadati</taxon>
        <taxon>Bacteroidota</taxon>
        <taxon>Flavobacteriia</taxon>
        <taxon>Flavobacteriales</taxon>
        <taxon>Flavobacteriaceae</taxon>
        <taxon>Mangrovimonas</taxon>
    </lineage>
</organism>
<evidence type="ECO:0000313" key="3">
    <source>
        <dbReference type="Proteomes" id="UP001368318"/>
    </source>
</evidence>
<evidence type="ECO:0008006" key="4">
    <source>
        <dbReference type="Google" id="ProtNLM"/>
    </source>
</evidence>
<name>A0AAU6NZP5_9FLAO</name>
<gene>
    <name evidence="2" type="ORF">R3L15_06650</name>
    <name evidence="1" type="ORF">R3L16_00750</name>
</gene>
<dbReference type="RefSeq" id="WP_338734020.1">
    <property type="nucleotide sequence ID" value="NZ_CP136924.1"/>
</dbReference>
<dbReference type="KEGG" id="mcaa:R3L15_06650"/>
<dbReference type="Proteomes" id="UP001368318">
    <property type="component" value="Chromosome"/>
</dbReference>
<reference evidence="1 3" key="1">
    <citation type="submission" date="2023-10" db="EMBL/GenBank/DDBJ databases">
        <title>Culture-based analysis of two novel bacteria associated with mangrove crab gills.</title>
        <authorList>
            <person name="Yang X."/>
            <person name="Garuglieri E."/>
            <person name="Van Goethem M.W."/>
            <person name="Fusi M."/>
            <person name="Marasco R."/>
            <person name="Daffonchio D.G."/>
        </authorList>
    </citation>
    <scope>NUCLEOTIDE SEQUENCE [LARGE SCALE GENOMIC DNA]</scope>
    <source>
        <strain evidence="2">UG2-1</strain>
        <strain evidence="1">UG2-2</strain>
        <strain evidence="3">UG2_2</strain>
    </source>
</reference>
<keyword evidence="3" id="KW-1185">Reference proteome</keyword>
<dbReference type="AlphaFoldDB" id="A0AAU6NZP5"/>
<evidence type="ECO:0000313" key="2">
    <source>
        <dbReference type="EMBL" id="WXA14558.1"/>
    </source>
</evidence>
<dbReference type="EMBL" id="CP136925">
    <property type="protein sequence ID" value="WXA14558.1"/>
    <property type="molecule type" value="Genomic_DNA"/>
</dbReference>
<evidence type="ECO:0000313" key="1">
    <source>
        <dbReference type="EMBL" id="WXA03018.1"/>
    </source>
</evidence>